<dbReference type="OrthoDB" id="150993at2"/>
<dbReference type="PANTHER" id="PTHR39186">
    <property type="entry name" value="DUF2071 FAMILY PROTEIN"/>
    <property type="match status" value="1"/>
</dbReference>
<name>I0IDL4_PHYMF</name>
<protein>
    <recommendedName>
        <fullName evidence="3">DUF2071 domain-containing protein</fullName>
    </recommendedName>
</protein>
<accession>I0IDL4</accession>
<reference evidence="1 2" key="1">
    <citation type="submission" date="2012-02" db="EMBL/GenBank/DDBJ databases">
        <title>Complete genome sequence of Phycisphaera mikurensis NBRC 102666.</title>
        <authorList>
            <person name="Ankai A."/>
            <person name="Hosoyama A."/>
            <person name="Terui Y."/>
            <person name="Sekine M."/>
            <person name="Fukai R."/>
            <person name="Kato Y."/>
            <person name="Nakamura S."/>
            <person name="Yamada-Narita S."/>
            <person name="Kawakoshi A."/>
            <person name="Fukunaga Y."/>
            <person name="Yamazaki S."/>
            <person name="Fujita N."/>
        </authorList>
    </citation>
    <scope>NUCLEOTIDE SEQUENCE [LARGE SCALE GENOMIC DNA]</scope>
    <source>
        <strain evidence="2">NBRC 102666 / KCTC 22515 / FYK2301M01</strain>
    </source>
</reference>
<dbReference type="EMBL" id="AP012338">
    <property type="protein sequence ID" value="BAM03352.1"/>
    <property type="molecule type" value="Genomic_DNA"/>
</dbReference>
<sequence>MEATPLGEPDGPVVMHQKWRNLLFLHWRVDAEAVRALLPEGLTVDTFDAHAWIGVVPFLMRGVRPRFLPAVPGLSSFGELNLRTYVLGPDGRPGVWFFSLDASQALAVEIARRFFRLPYFRARITTTGHIDGSLTFESLRHGADPRSACRFRWRGVGPLAAAEPGTLEHFLVERYLLYAWDDPKQRLLVGRVDHAPYRLQQAEVPVGDDALFALDDLPGIGRPDRPWDHATASPGVDVRIHPLRFAPASPG</sequence>
<keyword evidence="2" id="KW-1185">Reference proteome</keyword>
<dbReference type="AlphaFoldDB" id="I0IDL4"/>
<dbReference type="InterPro" id="IPR018644">
    <property type="entry name" value="DUF2071"/>
</dbReference>
<dbReference type="PATRIC" id="fig|1142394.8.peg.1231"/>
<proteinExistence type="predicted"/>
<organism evidence="1 2">
    <name type="scientific">Phycisphaera mikurensis (strain NBRC 102666 / KCTC 22515 / FYK2301M01)</name>
    <dbReference type="NCBI Taxonomy" id="1142394"/>
    <lineage>
        <taxon>Bacteria</taxon>
        <taxon>Pseudomonadati</taxon>
        <taxon>Planctomycetota</taxon>
        <taxon>Phycisphaerae</taxon>
        <taxon>Phycisphaerales</taxon>
        <taxon>Phycisphaeraceae</taxon>
        <taxon>Phycisphaera</taxon>
    </lineage>
</organism>
<dbReference type="HOGENOM" id="CLU_081757_1_0_0"/>
<dbReference type="Proteomes" id="UP000007881">
    <property type="component" value="Chromosome"/>
</dbReference>
<dbReference type="Gene3D" id="2.40.400.10">
    <property type="entry name" value="Acetoacetate decarboxylase-like"/>
    <property type="match status" value="1"/>
</dbReference>
<dbReference type="PANTHER" id="PTHR39186:SF1">
    <property type="entry name" value="DUF2071 DOMAIN-CONTAINING PROTEIN"/>
    <property type="match status" value="1"/>
</dbReference>
<dbReference type="SUPFAM" id="SSF160104">
    <property type="entry name" value="Acetoacetate decarboxylase-like"/>
    <property type="match status" value="1"/>
</dbReference>
<dbReference type="Pfam" id="PF09844">
    <property type="entry name" value="DUF2071"/>
    <property type="match status" value="1"/>
</dbReference>
<dbReference type="KEGG" id="phm:PSMK_11930"/>
<evidence type="ECO:0000313" key="1">
    <source>
        <dbReference type="EMBL" id="BAM03352.1"/>
    </source>
</evidence>
<dbReference type="InterPro" id="IPR023375">
    <property type="entry name" value="ADC_dom_sf"/>
</dbReference>
<gene>
    <name evidence="1" type="ordered locus">PSMK_11930</name>
</gene>
<evidence type="ECO:0008006" key="3">
    <source>
        <dbReference type="Google" id="ProtNLM"/>
    </source>
</evidence>
<dbReference type="eggNOG" id="COG3361">
    <property type="taxonomic scope" value="Bacteria"/>
</dbReference>
<dbReference type="RefSeq" id="WP_014436571.1">
    <property type="nucleotide sequence ID" value="NC_017080.1"/>
</dbReference>
<evidence type="ECO:0000313" key="2">
    <source>
        <dbReference type="Proteomes" id="UP000007881"/>
    </source>
</evidence>